<feature type="region of interest" description="Disordered" evidence="1">
    <location>
        <begin position="37"/>
        <end position="64"/>
    </location>
</feature>
<evidence type="ECO:0000313" key="2">
    <source>
        <dbReference type="EMBL" id="ACY95708.1"/>
    </source>
</evidence>
<dbReference type="EMBL" id="CP001738">
    <property type="protein sequence ID" value="ACY95708.1"/>
    <property type="molecule type" value="Genomic_DNA"/>
</dbReference>
<evidence type="ECO:0000313" key="3">
    <source>
        <dbReference type="Proteomes" id="UP000001918"/>
    </source>
</evidence>
<organism evidence="2 3">
    <name type="scientific">Thermomonospora curvata (strain ATCC 19995 / DSM 43183 / JCM 3096 / KCTC 9072 / NBRC 15933 / NCIMB 10081 / Henssen B9)</name>
    <dbReference type="NCBI Taxonomy" id="471852"/>
    <lineage>
        <taxon>Bacteria</taxon>
        <taxon>Bacillati</taxon>
        <taxon>Actinomycetota</taxon>
        <taxon>Actinomycetes</taxon>
        <taxon>Streptosporangiales</taxon>
        <taxon>Thermomonosporaceae</taxon>
        <taxon>Thermomonospora</taxon>
    </lineage>
</organism>
<reference evidence="2 3" key="1">
    <citation type="journal article" date="2011" name="Stand. Genomic Sci.">
        <title>Complete genome sequence of Thermomonospora curvata type strain (B9).</title>
        <authorList>
            <person name="Chertkov O."/>
            <person name="Sikorski J."/>
            <person name="Nolan M."/>
            <person name="Lapidus A."/>
            <person name="Lucas S."/>
            <person name="Del Rio T.G."/>
            <person name="Tice H."/>
            <person name="Cheng J.F."/>
            <person name="Goodwin L."/>
            <person name="Pitluck S."/>
            <person name="Liolios K."/>
            <person name="Ivanova N."/>
            <person name="Mavromatis K."/>
            <person name="Mikhailova N."/>
            <person name="Ovchinnikova G."/>
            <person name="Pati A."/>
            <person name="Chen A."/>
            <person name="Palaniappan K."/>
            <person name="Djao O.D."/>
            <person name="Land M."/>
            <person name="Hauser L."/>
            <person name="Chang Y.J."/>
            <person name="Jeffries C.D."/>
            <person name="Brettin T."/>
            <person name="Han C."/>
            <person name="Detter J.C."/>
            <person name="Rohde M."/>
            <person name="Goker M."/>
            <person name="Woyke T."/>
            <person name="Bristow J."/>
            <person name="Eisen J.A."/>
            <person name="Markowitz V."/>
            <person name="Hugenholtz P."/>
            <person name="Klenk H.P."/>
            <person name="Kyrpides N.C."/>
        </authorList>
    </citation>
    <scope>NUCLEOTIDE SEQUENCE [LARGE SCALE GENOMIC DNA]</scope>
    <source>
        <strain evidence="3">ATCC 19995 / DSM 43183 / JCM 3096 / KCTC 9072 / NBRC 15933 / NCIMB 10081 / Henssen B9</strain>
    </source>
</reference>
<evidence type="ECO:0000256" key="1">
    <source>
        <dbReference type="SAM" id="MobiDB-lite"/>
    </source>
</evidence>
<feature type="compositionally biased region" description="Basic and acidic residues" evidence="1">
    <location>
        <begin position="37"/>
        <end position="57"/>
    </location>
</feature>
<sequence length="64" mass="7127">MTFNQAARKYAPDARDVRLDTHAPAVLRSVIHRAASKELKPFEGASKRRQDPFERGPPKKVAAA</sequence>
<accession>D1ADJ8</accession>
<dbReference type="HOGENOM" id="CLU_2866334_0_0_11"/>
<protein>
    <submittedName>
        <fullName evidence="2">Uncharacterized protein</fullName>
    </submittedName>
</protein>
<name>D1ADJ8_THECD</name>
<dbReference type="KEGG" id="tcu:Tcur_0100"/>
<dbReference type="AlphaFoldDB" id="D1ADJ8"/>
<gene>
    <name evidence="2" type="ordered locus">Tcur_0100</name>
</gene>
<dbReference type="Proteomes" id="UP000001918">
    <property type="component" value="Chromosome"/>
</dbReference>
<proteinExistence type="predicted"/>
<keyword evidence="3" id="KW-1185">Reference proteome</keyword>